<organism evidence="1 2">
    <name type="scientific">Somion occarium</name>
    <dbReference type="NCBI Taxonomy" id="3059160"/>
    <lineage>
        <taxon>Eukaryota</taxon>
        <taxon>Fungi</taxon>
        <taxon>Dikarya</taxon>
        <taxon>Basidiomycota</taxon>
        <taxon>Agaricomycotina</taxon>
        <taxon>Agaricomycetes</taxon>
        <taxon>Polyporales</taxon>
        <taxon>Cerrenaceae</taxon>
        <taxon>Somion</taxon>
    </lineage>
</organism>
<dbReference type="InterPro" id="IPR008928">
    <property type="entry name" value="6-hairpin_glycosidase_sf"/>
</dbReference>
<name>A0ABP1E7U7_9APHY</name>
<gene>
    <name evidence="1" type="ORF">GFSPODELE1_LOCUS10535</name>
</gene>
<accession>A0ABP1E7U7</accession>
<sequence>MPAVSSNYSSLNSGSNDNYFLRDNITAAQMLLTSTNNTDTQPKRFIVALPAGNSGALTYFLPLNTSASLAVNLVNETFKSAREEFNNTGVQADLSFNNNATLGVTIIGSVRAMRDYIEGNGTMHQIFNYTLAAYNKTSVHLHRRWINAATTDPTKYRGADLYLFVPPDSNAQFNITPGNNGTFMTPTIDILLPSGSTNGTISVKVVTNETSLVGLNSHSLFLPETQDEGSGLPTALQKLSDGKVTSANQVSFLTYTDRFLAGGWRFLTYFGRDTLIALRLLMPVLTSDAIEAVLGAVIERTNSTGALCHEETIGDYASFINLQNNRSDLGNEPFYDYKMIDTDLLLLPALSHYLLDLPQGKDRAVSFLSQNATLQNGTYAEILNRTITYNLGRALPFFQNSTISNLIGLRPGQSVGNWRDSTAGLGYGFYPFDVNTALVPASLRATQVLLNADIISDIGMDASEVGQIADAWEQRALALFEIKVDLNTSQSRLEDFVQAANLSTELLSQSANVSTMGSDFSYYALSLMQDGAHVEVLNSDIGFNLMYGSNISQTLLQHVINALQPYPRGLLTNIGMVVANPAYDSNRTMIQVLNRAAYHGTVIWSFQQGLMAGGLARQLGFCSIDTTTAVDVNPPPSAIPSWCSNSTFVQSLRDAETRLWTSINGAREQIYAEVWSYSFDNTTSSFKVADLAELSPDGTESDAIQLWSYGFLALLDPTRSGPMSNQGDGECSDKSYT</sequence>
<dbReference type="EMBL" id="OZ037952">
    <property type="protein sequence ID" value="CAL1716005.1"/>
    <property type="molecule type" value="Genomic_DNA"/>
</dbReference>
<proteinExistence type="predicted"/>
<evidence type="ECO:0000313" key="2">
    <source>
        <dbReference type="Proteomes" id="UP001497453"/>
    </source>
</evidence>
<reference evidence="2" key="1">
    <citation type="submission" date="2024-04" db="EMBL/GenBank/DDBJ databases">
        <authorList>
            <person name="Shaw F."/>
            <person name="Minotto A."/>
        </authorList>
    </citation>
    <scope>NUCLEOTIDE SEQUENCE [LARGE SCALE GENOMIC DNA]</scope>
</reference>
<evidence type="ECO:0000313" key="1">
    <source>
        <dbReference type="EMBL" id="CAL1716005.1"/>
    </source>
</evidence>
<keyword evidence="2" id="KW-1185">Reference proteome</keyword>
<dbReference type="Proteomes" id="UP001497453">
    <property type="component" value="Chromosome 9"/>
</dbReference>
<dbReference type="SUPFAM" id="SSF48208">
    <property type="entry name" value="Six-hairpin glycosidases"/>
    <property type="match status" value="1"/>
</dbReference>
<protein>
    <submittedName>
        <fullName evidence="1">Uncharacterized protein</fullName>
    </submittedName>
</protein>